<feature type="chain" id="PRO_5022690269" evidence="1">
    <location>
        <begin position="33"/>
        <end position="272"/>
    </location>
</feature>
<reference evidence="3 4" key="2">
    <citation type="submission" date="2019-09" db="EMBL/GenBank/DDBJ databases">
        <authorList>
            <person name="Jin C."/>
        </authorList>
    </citation>
    <scope>NUCLEOTIDE SEQUENCE [LARGE SCALE GENOMIC DNA]</scope>
    <source>
        <strain evidence="3 4">BN140078</strain>
    </source>
</reference>
<dbReference type="Proteomes" id="UP000324611">
    <property type="component" value="Unassembled WGS sequence"/>
</dbReference>
<gene>
    <name evidence="3" type="ORF">F0L74_28480</name>
</gene>
<dbReference type="EMBL" id="VUOC01000004">
    <property type="protein sequence ID" value="KAA2240108.1"/>
    <property type="molecule type" value="Genomic_DNA"/>
</dbReference>
<accession>A0A5B2VN41</accession>
<dbReference type="Pfam" id="PF07978">
    <property type="entry name" value="NIPSNAP"/>
    <property type="match status" value="1"/>
</dbReference>
<comment type="caution">
    <text evidence="3">The sequence shown here is derived from an EMBL/GenBank/DDBJ whole genome shotgun (WGS) entry which is preliminary data.</text>
</comment>
<proteinExistence type="predicted"/>
<feature type="domain" description="NIPSNAP" evidence="2">
    <location>
        <begin position="167"/>
        <end position="270"/>
    </location>
</feature>
<dbReference type="InterPro" id="IPR011008">
    <property type="entry name" value="Dimeric_a/b-barrel"/>
</dbReference>
<name>A0A5B2VN41_9BACT</name>
<organism evidence="3 4">
    <name type="scientific">Chitinophaga agrisoli</name>
    <dbReference type="NCBI Taxonomy" id="2607653"/>
    <lineage>
        <taxon>Bacteria</taxon>
        <taxon>Pseudomonadati</taxon>
        <taxon>Bacteroidota</taxon>
        <taxon>Chitinophagia</taxon>
        <taxon>Chitinophagales</taxon>
        <taxon>Chitinophagaceae</taxon>
        <taxon>Chitinophaga</taxon>
    </lineage>
</organism>
<keyword evidence="1" id="KW-0732">Signal</keyword>
<reference evidence="3 4" key="1">
    <citation type="submission" date="2019-09" db="EMBL/GenBank/DDBJ databases">
        <title>Chitinophaga ginsengihumi sp. nov., isolated from soil of ginseng rhizosphere.</title>
        <authorList>
            <person name="Lee J."/>
        </authorList>
    </citation>
    <scope>NUCLEOTIDE SEQUENCE [LARGE SCALE GENOMIC DNA]</scope>
    <source>
        <strain evidence="3 4">BN140078</strain>
    </source>
</reference>
<keyword evidence="4" id="KW-1185">Reference proteome</keyword>
<sequence length="272" mass="31160">MLNCTLRRSLNGNLGFCLSLIVCMMLQSSLTAAVKPPQRDYYEIRIYHVKDAAQENMVDRYMQNAFIPAAHKAGIAKIGVFKPVGNDTAADRKIYVLVPYHSLEQFRDLPARLEADKQHATAGSDYLDAAYNAPPYTRMETILLQAFTEAPMMQLPALTGPKSERVYELRSYEGPTEKLYRNKVQMFNKGGEVRLFKRLGFNAVFYAEVLSGSHMPNLMYMTTFENKDDRDTHWKSFSADPEWKTLVALPEYQHNVSHQDILFLHPTEYSDI</sequence>
<dbReference type="InterPro" id="IPR012577">
    <property type="entry name" value="NIPSNAP"/>
</dbReference>
<protein>
    <submittedName>
        <fullName evidence="3">NIPSNAP family containing protein</fullName>
    </submittedName>
</protein>
<dbReference type="SUPFAM" id="SSF54909">
    <property type="entry name" value="Dimeric alpha+beta barrel"/>
    <property type="match status" value="2"/>
</dbReference>
<feature type="signal peptide" evidence="1">
    <location>
        <begin position="1"/>
        <end position="32"/>
    </location>
</feature>
<evidence type="ECO:0000313" key="4">
    <source>
        <dbReference type="Proteomes" id="UP000324611"/>
    </source>
</evidence>
<evidence type="ECO:0000259" key="2">
    <source>
        <dbReference type="Pfam" id="PF07978"/>
    </source>
</evidence>
<dbReference type="AlphaFoldDB" id="A0A5B2VN41"/>
<dbReference type="Gene3D" id="3.30.70.100">
    <property type="match status" value="2"/>
</dbReference>
<evidence type="ECO:0000313" key="3">
    <source>
        <dbReference type="EMBL" id="KAA2240108.1"/>
    </source>
</evidence>
<evidence type="ECO:0000256" key="1">
    <source>
        <dbReference type="SAM" id="SignalP"/>
    </source>
</evidence>